<dbReference type="SMART" id="SM00382">
    <property type="entry name" value="AAA"/>
    <property type="match status" value="1"/>
</dbReference>
<dbReference type="CDD" id="cd00009">
    <property type="entry name" value="AAA"/>
    <property type="match status" value="1"/>
</dbReference>
<organism evidence="2 3">
    <name type="scientific">Acidisarcina polymorpha</name>
    <dbReference type="NCBI Taxonomy" id="2211140"/>
    <lineage>
        <taxon>Bacteria</taxon>
        <taxon>Pseudomonadati</taxon>
        <taxon>Acidobacteriota</taxon>
        <taxon>Terriglobia</taxon>
        <taxon>Terriglobales</taxon>
        <taxon>Acidobacteriaceae</taxon>
        <taxon>Acidisarcina</taxon>
    </lineage>
</organism>
<dbReference type="Gene3D" id="3.40.50.300">
    <property type="entry name" value="P-loop containing nucleotide triphosphate hydrolases"/>
    <property type="match status" value="1"/>
</dbReference>
<dbReference type="AlphaFoldDB" id="A0A2Z5G9R1"/>
<dbReference type="PANTHER" id="PTHR34301:SF8">
    <property type="entry name" value="ATPASE DOMAIN-CONTAINING PROTEIN"/>
    <property type="match status" value="1"/>
</dbReference>
<dbReference type="RefSeq" id="WP_114210371.1">
    <property type="nucleotide sequence ID" value="NZ_CP030840.1"/>
</dbReference>
<keyword evidence="3" id="KW-1185">Reference proteome</keyword>
<dbReference type="SUPFAM" id="SSF52540">
    <property type="entry name" value="P-loop containing nucleoside triphosphate hydrolases"/>
    <property type="match status" value="1"/>
</dbReference>
<evidence type="ECO:0000259" key="1">
    <source>
        <dbReference type="SMART" id="SM00382"/>
    </source>
</evidence>
<dbReference type="GO" id="GO:0003677">
    <property type="term" value="F:DNA binding"/>
    <property type="evidence" value="ECO:0007669"/>
    <property type="project" value="UniProtKB-KW"/>
</dbReference>
<name>A0A2Z5G9R1_9BACT</name>
<keyword evidence="2" id="KW-0238">DNA-binding</keyword>
<dbReference type="GO" id="GO:0016887">
    <property type="term" value="F:ATP hydrolysis activity"/>
    <property type="evidence" value="ECO:0007669"/>
    <property type="project" value="InterPro"/>
</dbReference>
<dbReference type="KEGG" id="abas:ACPOL_6539"/>
<accession>A0A2Z5G9R1</accession>
<protein>
    <submittedName>
        <fullName evidence="2">Putative DNA-binding protein</fullName>
    </submittedName>
</protein>
<dbReference type="InterPro" id="IPR049945">
    <property type="entry name" value="AAA_22"/>
</dbReference>
<dbReference type="Proteomes" id="UP000253606">
    <property type="component" value="Chromosome"/>
</dbReference>
<evidence type="ECO:0000313" key="2">
    <source>
        <dbReference type="EMBL" id="AXC15759.1"/>
    </source>
</evidence>
<feature type="domain" description="AAA+ ATPase" evidence="1">
    <location>
        <begin position="46"/>
        <end position="206"/>
    </location>
</feature>
<dbReference type="InterPro" id="IPR027417">
    <property type="entry name" value="P-loop_NTPase"/>
</dbReference>
<dbReference type="OrthoDB" id="446165at2"/>
<reference evidence="2 3" key="1">
    <citation type="journal article" date="2018" name="Front. Microbiol.">
        <title>Hydrolytic Capabilities as a Key to Environmental Success: Chitinolytic and Cellulolytic Acidobacteria From Acidic Sub-arctic Soils and Boreal Peatlands.</title>
        <authorList>
            <person name="Belova S.E."/>
            <person name="Ravin N.V."/>
            <person name="Pankratov T.A."/>
            <person name="Rakitin A.L."/>
            <person name="Ivanova A.A."/>
            <person name="Beletsky A.V."/>
            <person name="Mardanov A.V."/>
            <person name="Sinninghe Damste J.S."/>
            <person name="Dedysh S.N."/>
        </authorList>
    </citation>
    <scope>NUCLEOTIDE SEQUENCE [LARGE SCALE GENOMIC DNA]</scope>
    <source>
        <strain evidence="2 3">SBC82</strain>
    </source>
</reference>
<dbReference type="EMBL" id="CP030840">
    <property type="protein sequence ID" value="AXC15759.1"/>
    <property type="molecule type" value="Genomic_DNA"/>
</dbReference>
<proteinExistence type="predicted"/>
<dbReference type="PANTHER" id="PTHR34301">
    <property type="entry name" value="DNA-BINDING PROTEIN-RELATED"/>
    <property type="match status" value="1"/>
</dbReference>
<sequence>MEETQKYRLMHEIHEAFTPGAPIDSKDLFAGRKKQRERVMGTIFQKGQHAILFGERGVGKTSLANTIYDFLVMMGKFKYQRARVNCSEETEFGDIWRSVFKQLTYEPNRDVTLSLEDALPDNPSPENIKETFQLMSGPSIVVIDELDRLGDPDIQTRLADTIKTLSDNAIDTTLILVGVADTIEQLIAEHESIQRALVQVPMQRMSKAELLEIVDKGLFKCEPLIILPYVRERIADYSHGLPFYAHLLAREAALNAVDAERTVIVIDDLEYAVKQAVDSQLESMLGAYNRAVSAPRGNNYKPVLLACALALKNEQRMFFARDVMEPLRCITTKIYKVPAFAKHLKEFCEETHGPILERRGPPRKVQYRFIAPLMEPYVILRGLAENLIKEAQLIPPSERSTAFAQLSLLPPASDPAIEL</sequence>
<evidence type="ECO:0000313" key="3">
    <source>
        <dbReference type="Proteomes" id="UP000253606"/>
    </source>
</evidence>
<gene>
    <name evidence="2" type="ORF">ACPOL_6539</name>
</gene>
<dbReference type="Pfam" id="PF13401">
    <property type="entry name" value="AAA_22"/>
    <property type="match status" value="1"/>
</dbReference>
<dbReference type="InterPro" id="IPR003593">
    <property type="entry name" value="AAA+_ATPase"/>
</dbReference>